<accession>A0A955RHP5</accession>
<evidence type="ECO:0000313" key="3">
    <source>
        <dbReference type="Proteomes" id="UP000775877"/>
    </source>
</evidence>
<evidence type="ECO:0000313" key="2">
    <source>
        <dbReference type="EMBL" id="MCA9381585.1"/>
    </source>
</evidence>
<organism evidence="2 3">
    <name type="scientific">Candidatus Dojkabacteria bacterium</name>
    <dbReference type="NCBI Taxonomy" id="2099670"/>
    <lineage>
        <taxon>Bacteria</taxon>
        <taxon>Candidatus Dojkabacteria</taxon>
    </lineage>
</organism>
<dbReference type="AlphaFoldDB" id="A0A955RHP5"/>
<comment type="caution">
    <text evidence="2">The sequence shown here is derived from an EMBL/GenBank/DDBJ whole genome shotgun (WGS) entry which is preliminary data.</text>
</comment>
<sequence length="147" mass="15640">MRKLKIFLQIIISAVVFGSFTTKVNAQYGVCDFFPCGNGSVLPTPDNPISTIELFVGLGVSLIFTGFIAFGIFIIIKSALKIIQSEGDEAKVEESAGAIKSVFIGLGMLIMGIIGIVVLLSLFRAGGLISNEPQTPEGVNELPFINN</sequence>
<reference evidence="2" key="1">
    <citation type="submission" date="2020-04" db="EMBL/GenBank/DDBJ databases">
        <authorList>
            <person name="Zhang T."/>
        </authorList>
    </citation>
    <scope>NUCLEOTIDE SEQUENCE</scope>
    <source>
        <strain evidence="2">HKST-UBA13</strain>
    </source>
</reference>
<keyword evidence="1" id="KW-0812">Transmembrane</keyword>
<protein>
    <submittedName>
        <fullName evidence="2">Uncharacterized protein</fullName>
    </submittedName>
</protein>
<reference evidence="2" key="2">
    <citation type="journal article" date="2021" name="Microbiome">
        <title>Successional dynamics and alternative stable states in a saline activated sludge microbial community over 9 years.</title>
        <authorList>
            <person name="Wang Y."/>
            <person name="Ye J."/>
            <person name="Ju F."/>
            <person name="Liu L."/>
            <person name="Boyd J.A."/>
            <person name="Deng Y."/>
            <person name="Parks D.H."/>
            <person name="Jiang X."/>
            <person name="Yin X."/>
            <person name="Woodcroft B.J."/>
            <person name="Tyson G.W."/>
            <person name="Hugenholtz P."/>
            <person name="Polz M.F."/>
            <person name="Zhang T."/>
        </authorList>
    </citation>
    <scope>NUCLEOTIDE SEQUENCE</scope>
    <source>
        <strain evidence="2">HKST-UBA13</strain>
    </source>
</reference>
<proteinExistence type="predicted"/>
<evidence type="ECO:0000256" key="1">
    <source>
        <dbReference type="SAM" id="Phobius"/>
    </source>
</evidence>
<name>A0A955RHP5_9BACT</name>
<keyword evidence="1" id="KW-0472">Membrane</keyword>
<gene>
    <name evidence="2" type="ORF">KC678_04935</name>
</gene>
<keyword evidence="1" id="KW-1133">Transmembrane helix</keyword>
<feature type="transmembrane region" description="Helical" evidence="1">
    <location>
        <begin position="97"/>
        <end position="123"/>
    </location>
</feature>
<dbReference type="Proteomes" id="UP000775877">
    <property type="component" value="Unassembled WGS sequence"/>
</dbReference>
<feature type="transmembrane region" description="Helical" evidence="1">
    <location>
        <begin position="50"/>
        <end position="76"/>
    </location>
</feature>
<dbReference type="EMBL" id="JAGQLJ010000137">
    <property type="protein sequence ID" value="MCA9381585.1"/>
    <property type="molecule type" value="Genomic_DNA"/>
</dbReference>